<dbReference type="Pfam" id="PF13456">
    <property type="entry name" value="RVT_3"/>
    <property type="match status" value="1"/>
</dbReference>
<feature type="compositionally biased region" description="Basic and acidic residues" evidence="1">
    <location>
        <begin position="575"/>
        <end position="600"/>
    </location>
</feature>
<feature type="region of interest" description="Disordered" evidence="1">
    <location>
        <begin position="755"/>
        <end position="782"/>
    </location>
</feature>
<dbReference type="CDD" id="cd00303">
    <property type="entry name" value="retropepsin_like"/>
    <property type="match status" value="1"/>
</dbReference>
<dbReference type="InterPro" id="IPR004312">
    <property type="entry name" value="ATHILA_Orf1_C"/>
</dbReference>
<feature type="compositionally biased region" description="Basic residues" evidence="1">
    <location>
        <begin position="525"/>
        <end position="543"/>
    </location>
</feature>
<sequence>MPGSISTESCLRKSVDSSWKLSTKFPSSLENQSRAGPFKCSTNSPSNVLLWVFIVRDPDLIGLGNFCSGKRELQIISFCSVHRVPISQSCRFCSVPSNFQRGSADGPRCFARRVEHEPCWIEIYCCSSILKMSCTKTSSPDLSLGGPREQWPQERLSGLEGSGFPLPPNPLLLASVWFGVPLKEPGLTPRMMDLDHWHRCEFLEYDIVGDFHRYRFEHSSIRIANILLPCIDATRILEGRNIDFKPALEDIYFEGSPPTEEISHTEGVTTEDVDETDEIDEAEFDTSMYHFSEHIPPAKESKSLSEAHRNNSKLQKWCKKHDKLLAKCLRAIKFLKDKISCSSSTTAIPQGQLLRTCPRGDMTHLSQVGAGLSLESRRFRMSLRGIHHSSLVNLGGRGGPHSLDLAPGADDFYSLVVYATAVLAATEEERSSILRPVLAATELMRSSTHLLELIQNRSARLWPGSNHKQPLTTNFVHSSTERPIREKAHKHSRGESMDEVLTREVNVASRSRLLGLKRPNGPKGGVKKARSGFKFKRNSRVRRTIFGPPNSLPRNATSDQTTPDGTNAENQPEDGETHPLDDNQFGDQHEVEDGETHPLDDNQFGDQHFGHQPGLWHDSRFKEDLILHKPDTIQDALFRANNWMEVEDEKESFAKRNKQAKPAVTFPPKKFEPRENQGSRKFGSQPFNNNVGKQFQGKGRSNTWVRDESSYCDIHRVTGHLTKDCSVLKRHLAELWASGDLSKFDMENFIKQYHESRDNPKNRNSKRPRTASEEGPRTSKGKINVILGGSKLCRDSISAIKKHRRNVHLKSSLSEEVDFQSTSIFFDEKETQHLERPHDDALVITSDVANFEVSRILIDIGSSVDLIFLSPLERMGIRRADVVGPPSPLVAFTSESAMSLGTIKLPVLAGKIWRIVDFVVFNKPAAYNIILATPWIYQMKAVPSTYHQCLKFPTPNGQLTKPAKKGVIPRFPSGQKVDDVEIEVILEADKPDQKVRIGATLSGEVKEALIELLKRNKKSFAWSVADMPGIDPNIICHELNVDPSFKPVKQKRRKLGVERAKAVNDEVEKLLKIGSIREVQYPDWLANTIVVKKKNGKDRVCIDFTDLNKACPKDSFPLPHIDRLVESTAGNELLSVMDAFSGYNQIMMNLEDQEKTSFITDRGIYCYKVMPFGLKNARATYQRLVNKMFNEHLGKTMKVYIDDMLVKSVKKEDHVKHLEECFAILNQFQMKLNPAKFSGFLIREDRGEQKPIYYISKSMTDPETRYTMVEKLALAVVISARKLRPYFQSHPIEVLSNQPLRTILHSPNQSGRLAKWAVELSEYDIEYKNRVAIKAQVLADFLTELPVPGEKEQPQNQTWKLHVDGSSSKNGSGVGIKLESPTSEVLEQSFRLLFTASNNEAEYEALIAGLRLAQGVGADEVVAYCDSQLVVNQFNGDYEAKDLAKKFRKFELIRIPRVENTTVDALAALASTSDPEVKRIIPVESILERSIKEEKEALVITRRKSKEATVPNLAVRENTGIELVEEITSGATIEAETEPWVDEDILAPNEHPEQEARVFHEVDQIPAKDWGADWRELIKHYIVTGELPKNKWQARKMRIVSTKFCLSRNSLYRRGVSDPYLLCIFGPEVEIVMSEVHEGLCGSHSSGRAMAIKIKRMGYYWPTMITDCVKYAQRCKRCQLHAPLIHQPSELFSSISAPYPFMRWSMDIIGPLHRSTRGVQYLLVLTDYFSKWIEAEAYVNIKDSAVKTFIWKNIICKHGVPYEIVTDNGPQFISHEFEAFCSDWGIKVSYSTPRYPQGNGQAEAANKTILSNLKKRLNHLKGGWYDELQPVLWAYRTTPKRSTGETPFSLVYGMEAVVPAELNVPGLRRTEAPLNEKENSAMLDDSLDTINERRDQALIRIQNYQHAAARYYNSKVKTRPFFVGDYVLKRVFDNKKEEGADKLGINWEGNPPRLAEHFDPLTGDVKNGHHTIRDARKFCNSEFDPISGVRVEGHRDVLVSDRKVLDKCTRSSDLGSEAEKWGASSVWYVQNVLIDHPDPRKVWHGFRATEVEGHNYKRKERY</sequence>
<dbReference type="InterPro" id="IPR041588">
    <property type="entry name" value="Integrase_H2C2"/>
</dbReference>
<accession>A0A8T1XJL8</accession>
<feature type="non-terminal residue" evidence="3">
    <location>
        <position position="1"/>
    </location>
</feature>
<evidence type="ECO:0000256" key="1">
    <source>
        <dbReference type="SAM" id="MobiDB-lite"/>
    </source>
</evidence>
<proteinExistence type="predicted"/>
<feature type="compositionally biased region" description="Basic and acidic residues" evidence="1">
    <location>
        <begin position="669"/>
        <end position="678"/>
    </location>
</feature>
<dbReference type="Pfam" id="PF17921">
    <property type="entry name" value="Integrase_H2C2"/>
    <property type="match status" value="1"/>
</dbReference>
<reference evidence="3 4" key="1">
    <citation type="submission" date="2020-12" db="EMBL/GenBank/DDBJ databases">
        <title>Concerted genomic and epigenomic changes stabilize Arabidopsis allopolyploids.</title>
        <authorList>
            <person name="Chen Z."/>
        </authorList>
    </citation>
    <scope>NUCLEOTIDE SEQUENCE [LARGE SCALE GENOMIC DNA]</scope>
    <source>
        <strain evidence="3">As9502</strain>
        <tissue evidence="3">Leaf</tissue>
    </source>
</reference>
<dbReference type="InterPro" id="IPR000477">
    <property type="entry name" value="RT_dom"/>
</dbReference>
<dbReference type="InterPro" id="IPR002156">
    <property type="entry name" value="RNaseH_domain"/>
</dbReference>
<evidence type="ECO:0000259" key="2">
    <source>
        <dbReference type="PROSITE" id="PS50994"/>
    </source>
</evidence>
<dbReference type="PANTHER" id="PTHR48475">
    <property type="entry name" value="RIBONUCLEASE H"/>
    <property type="match status" value="1"/>
</dbReference>
<feature type="compositionally biased region" description="Polar residues" evidence="1">
    <location>
        <begin position="466"/>
        <end position="478"/>
    </location>
</feature>
<dbReference type="OrthoDB" id="1738821at2759"/>
<dbReference type="GO" id="GO:0004523">
    <property type="term" value="F:RNA-DNA hybrid ribonuclease activity"/>
    <property type="evidence" value="ECO:0007669"/>
    <property type="project" value="InterPro"/>
</dbReference>
<dbReference type="PROSITE" id="PS00018">
    <property type="entry name" value="EF_HAND_1"/>
    <property type="match status" value="1"/>
</dbReference>
<evidence type="ECO:0000313" key="4">
    <source>
        <dbReference type="Proteomes" id="UP000694251"/>
    </source>
</evidence>
<organism evidence="3 4">
    <name type="scientific">Arabidopsis suecica</name>
    <name type="common">Swedish thale-cress</name>
    <name type="synonym">Cardaminopsis suecica</name>
    <dbReference type="NCBI Taxonomy" id="45249"/>
    <lineage>
        <taxon>Eukaryota</taxon>
        <taxon>Viridiplantae</taxon>
        <taxon>Streptophyta</taxon>
        <taxon>Embryophyta</taxon>
        <taxon>Tracheophyta</taxon>
        <taxon>Spermatophyta</taxon>
        <taxon>Magnoliopsida</taxon>
        <taxon>eudicotyledons</taxon>
        <taxon>Gunneridae</taxon>
        <taxon>Pentapetalae</taxon>
        <taxon>rosids</taxon>
        <taxon>malvids</taxon>
        <taxon>Brassicales</taxon>
        <taxon>Brassicaceae</taxon>
        <taxon>Camelineae</taxon>
        <taxon>Arabidopsis</taxon>
    </lineage>
</organism>
<dbReference type="PROSITE" id="PS50994">
    <property type="entry name" value="INTEGRASE"/>
    <property type="match status" value="1"/>
</dbReference>
<evidence type="ECO:0000313" key="3">
    <source>
        <dbReference type="EMBL" id="KAG7530140.1"/>
    </source>
</evidence>
<feature type="region of interest" description="Disordered" evidence="1">
    <location>
        <begin position="255"/>
        <end position="274"/>
    </location>
</feature>
<keyword evidence="4" id="KW-1185">Reference proteome</keyword>
<feature type="compositionally biased region" description="Polar residues" evidence="1">
    <location>
        <begin position="685"/>
        <end position="700"/>
    </location>
</feature>
<dbReference type="InterPro" id="IPR001584">
    <property type="entry name" value="Integrase_cat-core"/>
</dbReference>
<dbReference type="Proteomes" id="UP000694251">
    <property type="component" value="Unassembled WGS sequence"/>
</dbReference>
<name>A0A8T1XJL8_ARASU</name>
<dbReference type="FunFam" id="3.30.420.10:FF:000032">
    <property type="entry name" value="Retrovirus-related Pol polyprotein from transposon 297-like Protein"/>
    <property type="match status" value="1"/>
</dbReference>
<dbReference type="GO" id="GO:0015074">
    <property type="term" value="P:DNA integration"/>
    <property type="evidence" value="ECO:0007669"/>
    <property type="project" value="InterPro"/>
</dbReference>
<feature type="compositionally biased region" description="Basic and acidic residues" evidence="1">
    <location>
        <begin position="493"/>
        <end position="502"/>
    </location>
</feature>
<dbReference type="Pfam" id="PF03078">
    <property type="entry name" value="ATHILA"/>
    <property type="match status" value="1"/>
</dbReference>
<feature type="domain" description="Integrase catalytic" evidence="2">
    <location>
        <begin position="1696"/>
        <end position="1855"/>
    </location>
</feature>
<gene>
    <name evidence="3" type="ORF">ISN44_Un109g000010</name>
</gene>
<dbReference type="GO" id="GO:0003964">
    <property type="term" value="F:RNA-directed DNA polymerase activity"/>
    <property type="evidence" value="ECO:0007669"/>
    <property type="project" value="UniProtKB-KW"/>
</dbReference>
<dbReference type="CDD" id="cd01647">
    <property type="entry name" value="RT_LTR"/>
    <property type="match status" value="1"/>
</dbReference>
<feature type="region of interest" description="Disordered" evidence="1">
    <location>
        <begin position="652"/>
        <end position="700"/>
    </location>
</feature>
<dbReference type="PANTHER" id="PTHR48475:SF2">
    <property type="entry name" value="RIBONUCLEASE H"/>
    <property type="match status" value="1"/>
</dbReference>
<comment type="caution">
    <text evidence="3">The sequence shown here is derived from an EMBL/GenBank/DDBJ whole genome shotgun (WGS) entry which is preliminary data.</text>
</comment>
<dbReference type="GO" id="GO:0003676">
    <property type="term" value="F:nucleic acid binding"/>
    <property type="evidence" value="ECO:0007669"/>
    <property type="project" value="InterPro"/>
</dbReference>
<feature type="region of interest" description="Disordered" evidence="1">
    <location>
        <begin position="464"/>
        <end position="612"/>
    </location>
</feature>
<feature type="compositionally biased region" description="Polar residues" evidence="1">
    <location>
        <begin position="552"/>
        <end position="570"/>
    </location>
</feature>
<dbReference type="Pfam" id="PF00078">
    <property type="entry name" value="RVT_1"/>
    <property type="match status" value="1"/>
</dbReference>
<dbReference type="EMBL" id="JAEFBJ010000109">
    <property type="protein sequence ID" value="KAG7530140.1"/>
    <property type="molecule type" value="Genomic_DNA"/>
</dbReference>
<dbReference type="InterPro" id="IPR018247">
    <property type="entry name" value="EF_Hand_1_Ca_BS"/>
</dbReference>
<dbReference type="Pfam" id="PF00665">
    <property type="entry name" value="rve"/>
    <property type="match status" value="1"/>
</dbReference>
<dbReference type="CDD" id="cd09274">
    <property type="entry name" value="RNase_HI_RT_Ty3"/>
    <property type="match status" value="1"/>
</dbReference>
<dbReference type="CDD" id="cd09279">
    <property type="entry name" value="RNase_HI_like"/>
    <property type="match status" value="1"/>
</dbReference>
<protein>
    <submittedName>
        <fullName evidence="3">Ribonuclease H domain</fullName>
    </submittedName>
</protein>